<feature type="region of interest" description="Disordered" evidence="1">
    <location>
        <begin position="1"/>
        <end position="79"/>
    </location>
</feature>
<dbReference type="EMBL" id="CAAALY010025795">
    <property type="protein sequence ID" value="VEL15758.1"/>
    <property type="molecule type" value="Genomic_DNA"/>
</dbReference>
<dbReference type="Proteomes" id="UP000784294">
    <property type="component" value="Unassembled WGS sequence"/>
</dbReference>
<proteinExistence type="predicted"/>
<gene>
    <name evidence="2" type="ORF">PXEA_LOCUS9198</name>
</gene>
<sequence length="79" mass="9121">MLSRSNDARHLTDKSLAPFYRNRRRLPGKQRQYESSSKAKRQLVKRNPPSSSGRIDTLPLEMEVSSTSKKKTPGSRTYR</sequence>
<organism evidence="2 3">
    <name type="scientific">Protopolystoma xenopodis</name>
    <dbReference type="NCBI Taxonomy" id="117903"/>
    <lineage>
        <taxon>Eukaryota</taxon>
        <taxon>Metazoa</taxon>
        <taxon>Spiralia</taxon>
        <taxon>Lophotrochozoa</taxon>
        <taxon>Platyhelminthes</taxon>
        <taxon>Monogenea</taxon>
        <taxon>Polyopisthocotylea</taxon>
        <taxon>Polystomatidea</taxon>
        <taxon>Polystomatidae</taxon>
        <taxon>Protopolystoma</taxon>
    </lineage>
</organism>
<feature type="compositionally biased region" description="Basic and acidic residues" evidence="1">
    <location>
        <begin position="1"/>
        <end position="13"/>
    </location>
</feature>
<evidence type="ECO:0000313" key="3">
    <source>
        <dbReference type="Proteomes" id="UP000784294"/>
    </source>
</evidence>
<accession>A0A448WMY5</accession>
<protein>
    <submittedName>
        <fullName evidence="2">Uncharacterized protein</fullName>
    </submittedName>
</protein>
<evidence type="ECO:0000256" key="1">
    <source>
        <dbReference type="SAM" id="MobiDB-lite"/>
    </source>
</evidence>
<dbReference type="AlphaFoldDB" id="A0A448WMY5"/>
<reference evidence="2" key="1">
    <citation type="submission" date="2018-11" db="EMBL/GenBank/DDBJ databases">
        <authorList>
            <consortium name="Pathogen Informatics"/>
        </authorList>
    </citation>
    <scope>NUCLEOTIDE SEQUENCE</scope>
</reference>
<feature type="compositionally biased region" description="Basic residues" evidence="1">
    <location>
        <begin position="68"/>
        <end position="79"/>
    </location>
</feature>
<comment type="caution">
    <text evidence="2">The sequence shown here is derived from an EMBL/GenBank/DDBJ whole genome shotgun (WGS) entry which is preliminary data.</text>
</comment>
<keyword evidence="3" id="KW-1185">Reference proteome</keyword>
<evidence type="ECO:0000313" key="2">
    <source>
        <dbReference type="EMBL" id="VEL15758.1"/>
    </source>
</evidence>
<name>A0A448WMY5_9PLAT</name>